<gene>
    <name evidence="2" type="ORF">L323_14480</name>
</gene>
<evidence type="ECO:0000313" key="3">
    <source>
        <dbReference type="Proteomes" id="UP000016860"/>
    </source>
</evidence>
<proteinExistence type="predicted"/>
<evidence type="ECO:0000259" key="1">
    <source>
        <dbReference type="Pfam" id="PF23343"/>
    </source>
</evidence>
<comment type="caution">
    <text evidence="2">The sequence shown here is derived from an EMBL/GenBank/DDBJ whole genome shotgun (WGS) entry which is preliminary data.</text>
</comment>
<dbReference type="Pfam" id="PF23343">
    <property type="entry name" value="REP_ORF2-G2P"/>
    <property type="match status" value="1"/>
</dbReference>
<dbReference type="AlphaFoldDB" id="U4QZ34"/>
<feature type="domain" description="Replication-associated protein ORF2/G2P" evidence="1">
    <location>
        <begin position="67"/>
        <end position="174"/>
    </location>
</feature>
<accession>U4QZ34</accession>
<dbReference type="Proteomes" id="UP000016860">
    <property type="component" value="Unassembled WGS sequence"/>
</dbReference>
<dbReference type="OrthoDB" id="1733540at2"/>
<dbReference type="PATRIC" id="fig|1330534.3.peg.2871"/>
<dbReference type="STRING" id="1330534.L323_14480"/>
<dbReference type="RefSeq" id="WP_020816351.1">
    <property type="nucleotide sequence ID" value="NZ_ATAY01000071.1"/>
</dbReference>
<sequence>MPYREKKIISGSMFEVEIYPISLQEKNKSRKAKMKESLPKQKNLNEKNARKKLIRYANTNFTDQDLVVHLTYTDKTLPRTEAEARADVINFIRRVKRYRKKNGLPELKYLGVTEFCEPDENDKRKKVRMHHHLFMSGMDRDIVEKLWGKGRANADRLQEDEFGYTSLANYIAKDPKGSRRWIQSKNLSQPDYRPPNDCRYSKRKVINLAHNCDDKELFEKAYPGYRFLDCEVKVNKETDAIYLYIRMRSKESKEKVPKRE</sequence>
<organism evidence="2 3">
    <name type="scientific">Ruminiclostridium papyrosolvens C7</name>
    <dbReference type="NCBI Taxonomy" id="1330534"/>
    <lineage>
        <taxon>Bacteria</taxon>
        <taxon>Bacillati</taxon>
        <taxon>Bacillota</taxon>
        <taxon>Clostridia</taxon>
        <taxon>Eubacteriales</taxon>
        <taxon>Oscillospiraceae</taxon>
        <taxon>Ruminiclostridium</taxon>
    </lineage>
</organism>
<protein>
    <recommendedName>
        <fullName evidence="1">Replication-associated protein ORF2/G2P domain-containing protein</fullName>
    </recommendedName>
</protein>
<name>U4QZ34_9FIRM</name>
<reference evidence="2 3" key="1">
    <citation type="journal article" date="2013" name="Genome Announc.">
        <title>Draft Genome Sequence of the Cellulolytic Bacterium Clostridium papyrosolvens C7 (ATCC 700395).</title>
        <authorList>
            <person name="Zepeda V."/>
            <person name="Dassa B."/>
            <person name="Borovok I."/>
            <person name="Lamed R."/>
            <person name="Bayer E.A."/>
            <person name="Cate J.H."/>
        </authorList>
    </citation>
    <scope>NUCLEOTIDE SEQUENCE [LARGE SCALE GENOMIC DNA]</scope>
    <source>
        <strain evidence="2 3">C7</strain>
    </source>
</reference>
<dbReference type="EMBL" id="ATAY01000071">
    <property type="protein sequence ID" value="EPR10132.1"/>
    <property type="molecule type" value="Genomic_DNA"/>
</dbReference>
<evidence type="ECO:0000313" key="2">
    <source>
        <dbReference type="EMBL" id="EPR10132.1"/>
    </source>
</evidence>
<dbReference type="InterPro" id="IPR056906">
    <property type="entry name" value="ORF2/G2P_dom"/>
</dbReference>